<organism evidence="2 3">
    <name type="scientific">Ephemerocybe angulata</name>
    <dbReference type="NCBI Taxonomy" id="980116"/>
    <lineage>
        <taxon>Eukaryota</taxon>
        <taxon>Fungi</taxon>
        <taxon>Dikarya</taxon>
        <taxon>Basidiomycota</taxon>
        <taxon>Agaricomycotina</taxon>
        <taxon>Agaricomycetes</taxon>
        <taxon>Agaricomycetidae</taxon>
        <taxon>Agaricales</taxon>
        <taxon>Agaricineae</taxon>
        <taxon>Psathyrellaceae</taxon>
        <taxon>Ephemerocybe</taxon>
    </lineage>
</organism>
<proteinExistence type="predicted"/>
<feature type="region of interest" description="Disordered" evidence="1">
    <location>
        <begin position="76"/>
        <end position="98"/>
    </location>
</feature>
<evidence type="ECO:0000313" key="3">
    <source>
        <dbReference type="Proteomes" id="UP000521943"/>
    </source>
</evidence>
<keyword evidence="3" id="KW-1185">Reference proteome</keyword>
<dbReference type="EMBL" id="JACGCI010000011">
    <property type="protein sequence ID" value="KAF6760996.1"/>
    <property type="molecule type" value="Genomic_DNA"/>
</dbReference>
<sequence length="140" mass="15846">MPDLVPTLNLGVYSPIDFEKEEALCDMCNSQFEHWVVRISFDLEKLCAREGDSGYWDYREMHVRSVPAFVFHLPGKAPSSTPVEEEADAGEDEEAEETDVPLEFMVNLNEEKADGVDGVSVESCVRACLEGRWILSRTWV</sequence>
<protein>
    <submittedName>
        <fullName evidence="2">Uncharacterized protein</fullName>
    </submittedName>
</protein>
<comment type="caution">
    <text evidence="2">The sequence shown here is derived from an EMBL/GenBank/DDBJ whole genome shotgun (WGS) entry which is preliminary data.</text>
</comment>
<accession>A0A8H6IBW4</accession>
<dbReference type="AlphaFoldDB" id="A0A8H6IBW4"/>
<name>A0A8H6IBW4_9AGAR</name>
<dbReference type="Proteomes" id="UP000521943">
    <property type="component" value="Unassembled WGS sequence"/>
</dbReference>
<evidence type="ECO:0000256" key="1">
    <source>
        <dbReference type="SAM" id="MobiDB-lite"/>
    </source>
</evidence>
<feature type="compositionally biased region" description="Acidic residues" evidence="1">
    <location>
        <begin position="83"/>
        <end position="98"/>
    </location>
</feature>
<gene>
    <name evidence="2" type="ORF">DFP72DRAFT_1062713</name>
</gene>
<evidence type="ECO:0000313" key="2">
    <source>
        <dbReference type="EMBL" id="KAF6760996.1"/>
    </source>
</evidence>
<reference evidence="2 3" key="1">
    <citation type="submission" date="2020-07" db="EMBL/GenBank/DDBJ databases">
        <title>Comparative genomics of pyrophilous fungi reveals a link between fire events and developmental genes.</title>
        <authorList>
            <consortium name="DOE Joint Genome Institute"/>
            <person name="Steindorff A.S."/>
            <person name="Carver A."/>
            <person name="Calhoun S."/>
            <person name="Stillman K."/>
            <person name="Liu H."/>
            <person name="Lipzen A."/>
            <person name="Pangilinan J."/>
            <person name="Labutti K."/>
            <person name="Bruns T.D."/>
            <person name="Grigoriev I.V."/>
        </authorList>
    </citation>
    <scope>NUCLEOTIDE SEQUENCE [LARGE SCALE GENOMIC DNA]</scope>
    <source>
        <strain evidence="2 3">CBS 144469</strain>
    </source>
</reference>